<reference evidence="1" key="1">
    <citation type="submission" date="2021-02" db="EMBL/GenBank/DDBJ databases">
        <authorList>
            <person name="Han P."/>
        </authorList>
    </citation>
    <scope>NUCLEOTIDE SEQUENCE</scope>
    <source>
        <strain evidence="1">Candidatus Nitrosotenuis uzonensis 5A</strain>
    </source>
</reference>
<name>A0A812F1L3_9ARCH</name>
<accession>A0A812F1L3</accession>
<protein>
    <submittedName>
        <fullName evidence="1">Uncharacterized protein</fullName>
    </submittedName>
</protein>
<proteinExistence type="predicted"/>
<organism evidence="1 2">
    <name type="scientific">Candidatus Nitrosotenuis uzonensis</name>
    <dbReference type="NCBI Taxonomy" id="1407055"/>
    <lineage>
        <taxon>Archaea</taxon>
        <taxon>Nitrososphaerota</taxon>
        <taxon>Candidatus Nitrosotenuis</taxon>
    </lineage>
</organism>
<dbReference type="AlphaFoldDB" id="A0A812F1L3"/>
<sequence>MDISSSETKFVETRRGIYSQLYENYNIVASQNPTQKEKVLLKVICYKQQQAKQEILIDENMTMDKMQRLFHGVKKEDIPFNAFEVLIESVGKSVLWNNYLYAIKNFLAESKIPKSYLLKIFTKMLRSTIHDWLKIKTVEEQSNFFKQTEFCIKSLSMSPTIKSIMSPNEEFAFSVGQIARHYVDFKQKIGEQSNSLKDILTYSKYDREKLRFVLQRIGIGINLAKANDKDISEITKTADKLHPKNEISDEEAHRDYSYFFYKGYYTKEITA</sequence>
<evidence type="ECO:0000313" key="1">
    <source>
        <dbReference type="EMBL" id="CAE6493572.1"/>
    </source>
</evidence>
<dbReference type="Proteomes" id="UP000655759">
    <property type="component" value="Unassembled WGS sequence"/>
</dbReference>
<comment type="caution">
    <text evidence="1">The sequence shown here is derived from an EMBL/GenBank/DDBJ whole genome shotgun (WGS) entry which is preliminary data.</text>
</comment>
<evidence type="ECO:0000313" key="2">
    <source>
        <dbReference type="Proteomes" id="UP000655759"/>
    </source>
</evidence>
<gene>
    <name evidence="1" type="ORF">NUZ5A_50179</name>
</gene>
<dbReference type="RefSeq" id="WP_205099040.1">
    <property type="nucleotide sequence ID" value="NZ_CAJNAQ010000005.1"/>
</dbReference>
<dbReference type="EMBL" id="CAJNAQ010000005">
    <property type="protein sequence ID" value="CAE6493572.1"/>
    <property type="molecule type" value="Genomic_DNA"/>
</dbReference>